<keyword evidence="9" id="KW-1185">Reference proteome</keyword>
<feature type="region of interest" description="Disordered" evidence="5">
    <location>
        <begin position="256"/>
        <end position="277"/>
    </location>
</feature>
<dbReference type="Pfam" id="PF00916">
    <property type="entry name" value="Sulfate_transp"/>
    <property type="match status" value="1"/>
</dbReference>
<keyword evidence="2 6" id="KW-0812">Transmembrane</keyword>
<gene>
    <name evidence="8" type="ORF">K493DRAFT_288388</name>
</gene>
<keyword evidence="4 6" id="KW-0472">Membrane</keyword>
<dbReference type="PANTHER" id="PTHR11814">
    <property type="entry name" value="SULFATE TRANSPORTER"/>
    <property type="match status" value="1"/>
</dbReference>
<evidence type="ECO:0000313" key="9">
    <source>
        <dbReference type="Proteomes" id="UP000193498"/>
    </source>
</evidence>
<feature type="domain" description="SLC26A/SulP transporter" evidence="7">
    <location>
        <begin position="34"/>
        <end position="480"/>
    </location>
</feature>
<keyword evidence="3 6" id="KW-1133">Transmembrane helix</keyword>
<evidence type="ECO:0000259" key="7">
    <source>
        <dbReference type="Pfam" id="PF00916"/>
    </source>
</evidence>
<evidence type="ECO:0000256" key="3">
    <source>
        <dbReference type="ARBA" id="ARBA00022989"/>
    </source>
</evidence>
<dbReference type="AlphaFoldDB" id="A0A1Y1XWU7"/>
<dbReference type="InterPro" id="IPR001902">
    <property type="entry name" value="SLC26A/SulP_fam"/>
</dbReference>
<dbReference type="GO" id="GO:0016020">
    <property type="term" value="C:membrane"/>
    <property type="evidence" value="ECO:0007669"/>
    <property type="project" value="UniProtKB-SubCell"/>
</dbReference>
<organism evidence="8 9">
    <name type="scientific">Basidiobolus meristosporus CBS 931.73</name>
    <dbReference type="NCBI Taxonomy" id="1314790"/>
    <lineage>
        <taxon>Eukaryota</taxon>
        <taxon>Fungi</taxon>
        <taxon>Fungi incertae sedis</taxon>
        <taxon>Zoopagomycota</taxon>
        <taxon>Entomophthoromycotina</taxon>
        <taxon>Basidiobolomycetes</taxon>
        <taxon>Basidiobolales</taxon>
        <taxon>Basidiobolaceae</taxon>
        <taxon>Basidiobolus</taxon>
    </lineage>
</organism>
<proteinExistence type="predicted"/>
<feature type="transmembrane region" description="Helical" evidence="6">
    <location>
        <begin position="87"/>
        <end position="106"/>
    </location>
</feature>
<feature type="transmembrane region" description="Helical" evidence="6">
    <location>
        <begin position="64"/>
        <end position="80"/>
    </location>
</feature>
<evidence type="ECO:0000256" key="1">
    <source>
        <dbReference type="ARBA" id="ARBA00004141"/>
    </source>
</evidence>
<feature type="transmembrane region" description="Helical" evidence="6">
    <location>
        <begin position="417"/>
        <end position="438"/>
    </location>
</feature>
<evidence type="ECO:0000256" key="4">
    <source>
        <dbReference type="ARBA" id="ARBA00023136"/>
    </source>
</evidence>
<evidence type="ECO:0000313" key="8">
    <source>
        <dbReference type="EMBL" id="ORX90203.1"/>
    </source>
</evidence>
<accession>A0A1Y1XWU7</accession>
<evidence type="ECO:0000256" key="6">
    <source>
        <dbReference type="SAM" id="Phobius"/>
    </source>
</evidence>
<feature type="transmembrane region" description="Helical" evidence="6">
    <location>
        <begin position="205"/>
        <end position="223"/>
    </location>
</feature>
<dbReference type="Proteomes" id="UP000193498">
    <property type="component" value="Unassembled WGS sequence"/>
</dbReference>
<feature type="transmembrane region" description="Helical" evidence="6">
    <location>
        <begin position="443"/>
        <end position="460"/>
    </location>
</feature>
<dbReference type="EMBL" id="MCFE01000393">
    <property type="protein sequence ID" value="ORX90203.1"/>
    <property type="molecule type" value="Genomic_DNA"/>
</dbReference>
<feature type="transmembrane region" description="Helical" evidence="6">
    <location>
        <begin position="472"/>
        <end position="505"/>
    </location>
</feature>
<dbReference type="GO" id="GO:0008271">
    <property type="term" value="F:secondary active sulfate transmembrane transporter activity"/>
    <property type="evidence" value="ECO:0007669"/>
    <property type="project" value="InterPro"/>
</dbReference>
<name>A0A1Y1XWU7_9FUNG</name>
<feature type="transmembrane region" description="Helical" evidence="6">
    <location>
        <begin position="379"/>
        <end position="397"/>
    </location>
</feature>
<comment type="subcellular location">
    <subcellularLocation>
        <location evidence="1">Membrane</location>
        <topology evidence="1">Multi-pass membrane protein</topology>
    </subcellularLocation>
</comment>
<evidence type="ECO:0000256" key="2">
    <source>
        <dbReference type="ARBA" id="ARBA00022692"/>
    </source>
</evidence>
<protein>
    <recommendedName>
        <fullName evidence="7">SLC26A/SulP transporter domain-containing protein</fullName>
    </recommendedName>
</protein>
<dbReference type="InterPro" id="IPR018045">
    <property type="entry name" value="S04_transporter_CS"/>
</dbReference>
<feature type="transmembrane region" description="Helical" evidence="6">
    <location>
        <begin position="290"/>
        <end position="308"/>
    </location>
</feature>
<feature type="transmembrane region" description="Helical" evidence="6">
    <location>
        <begin position="157"/>
        <end position="175"/>
    </location>
</feature>
<sequence>MQLGSFRPVQVYSKAKQWVPLLSWLPKYKWKKDFSYDLVAGLTYSTVVIPQSMAYAMLAKLPPVYGLYTSIVPILLYSVFGTSRHLVAGTFALTSLMLGEAVLSILHTKGPLTPEEYEAEFLATTMRVTFVVGLIQVLFSFLRVGQYITKYLLPDPLISGFTNAAAIFIATSQFQNLFGIRVPEYSGVFGLVKTWGYVVTRLHETHLATFSLGFMSIMTIVAIKRSESRFQKWLARTEKKGGEGLPLIVEDESECECESESEEEHRNPTPVSNHQKISTKANVSTKVRCPLPDILLVILLYTIITWLFRLNDRLDISIIGHIPSGLPTPANSAGFLGVRDFFLHVKEGFLLAIVAYVMTISIAKNFAKKGGYQIDGNQEMFALGLSTAVSSFFSGYASCGSLTRTSVIYTTGGRSQIAAFIGTLVVVMTVFSLTSLFYYLPKAVLAGVILMACKSLFLHMDEVTGYWKHQRFHFFIWLATFVASVTVKAEFGIAVGMVISVVGIVLEKLYPCRSHQIP</sequence>
<dbReference type="InParanoid" id="A0A1Y1XWU7"/>
<comment type="caution">
    <text evidence="8">The sequence shown here is derived from an EMBL/GenBank/DDBJ whole genome shotgun (WGS) entry which is preliminary data.</text>
</comment>
<reference evidence="8 9" key="1">
    <citation type="submission" date="2016-07" db="EMBL/GenBank/DDBJ databases">
        <title>Pervasive Adenine N6-methylation of Active Genes in Fungi.</title>
        <authorList>
            <consortium name="DOE Joint Genome Institute"/>
            <person name="Mondo S.J."/>
            <person name="Dannebaum R.O."/>
            <person name="Kuo R.C."/>
            <person name="Labutti K."/>
            <person name="Haridas S."/>
            <person name="Kuo A."/>
            <person name="Salamov A."/>
            <person name="Ahrendt S.R."/>
            <person name="Lipzen A."/>
            <person name="Sullivan W."/>
            <person name="Andreopoulos W.B."/>
            <person name="Clum A."/>
            <person name="Lindquist E."/>
            <person name="Daum C."/>
            <person name="Ramamoorthy G.K."/>
            <person name="Gryganskyi A."/>
            <person name="Culley D."/>
            <person name="Magnuson J.K."/>
            <person name="James T.Y."/>
            <person name="O'Malley M.A."/>
            <person name="Stajich J.E."/>
            <person name="Spatafora J.W."/>
            <person name="Visel A."/>
            <person name="Grigoriev I.V."/>
        </authorList>
    </citation>
    <scope>NUCLEOTIDE SEQUENCE [LARGE SCALE GENOMIC DNA]</scope>
    <source>
        <strain evidence="8 9">CBS 931.73</strain>
    </source>
</reference>
<evidence type="ECO:0000256" key="5">
    <source>
        <dbReference type="SAM" id="MobiDB-lite"/>
    </source>
</evidence>
<dbReference type="OrthoDB" id="288203at2759"/>
<feature type="transmembrane region" description="Helical" evidence="6">
    <location>
        <begin position="126"/>
        <end position="145"/>
    </location>
</feature>
<feature type="transmembrane region" description="Helical" evidence="6">
    <location>
        <begin position="34"/>
        <end position="58"/>
    </location>
</feature>
<dbReference type="PROSITE" id="PS01130">
    <property type="entry name" value="SLC26A"/>
    <property type="match status" value="1"/>
</dbReference>
<dbReference type="InterPro" id="IPR011547">
    <property type="entry name" value="SLC26A/SulP_dom"/>
</dbReference>
<dbReference type="STRING" id="1314790.A0A1Y1XWU7"/>
<feature type="transmembrane region" description="Helical" evidence="6">
    <location>
        <begin position="348"/>
        <end position="367"/>
    </location>
</feature>